<evidence type="ECO:0000313" key="2">
    <source>
        <dbReference type="EMBL" id="KAA6408370.1"/>
    </source>
</evidence>
<evidence type="ECO:0000313" key="3">
    <source>
        <dbReference type="Proteomes" id="UP000324767"/>
    </source>
</evidence>
<name>A0A5M8PHH2_9LECA</name>
<sequence>MPLPPFQLAHMNIAPIPIPSPSPSPSRLSEPPVFPSPSYHRPPPHPPLHQHPPHPHPSPSMHSPSFSSFLPPLSSFPYPPSSPSQPRIMIHAIFALTRQRPARGLGRTSRPTQKDSQRRTWSRRHRGPCSTWGGGGWGARVGVRVGVRVGDVSGVGGVGRADGFGGREGERGGVEVCGARGGGGGRRGEVATSSMHDFHAFIFSARVVTVAAIISGGRLLGPLTRTTTTTITRRCPLPLASSATSLVVRLLDKQSAVFFLFGLLLPPIRIPRGPHPLPQVVRTGTSPNPSPSPPPSTAALSLFKLV</sequence>
<dbReference type="Proteomes" id="UP000324767">
    <property type="component" value="Unassembled WGS sequence"/>
</dbReference>
<dbReference type="AlphaFoldDB" id="A0A5M8PHH2"/>
<proteinExistence type="predicted"/>
<dbReference type="EMBL" id="VXIT01000014">
    <property type="protein sequence ID" value="KAA6408370.1"/>
    <property type="molecule type" value="Genomic_DNA"/>
</dbReference>
<feature type="region of interest" description="Disordered" evidence="1">
    <location>
        <begin position="13"/>
        <end position="66"/>
    </location>
</feature>
<reference evidence="2 3" key="1">
    <citation type="submission" date="2019-09" db="EMBL/GenBank/DDBJ databases">
        <title>The hologenome of the rock-dwelling lichen Lasallia pustulata.</title>
        <authorList>
            <person name="Greshake Tzovaras B."/>
            <person name="Segers F."/>
            <person name="Bicker A."/>
            <person name="Dal Grande F."/>
            <person name="Otte J."/>
            <person name="Hankeln T."/>
            <person name="Schmitt I."/>
            <person name="Ebersberger I."/>
        </authorList>
    </citation>
    <scope>NUCLEOTIDE SEQUENCE [LARGE SCALE GENOMIC DNA]</scope>
    <source>
        <strain evidence="2">A1-1</strain>
    </source>
</reference>
<accession>A0A5M8PHH2</accession>
<feature type="region of interest" description="Disordered" evidence="1">
    <location>
        <begin position="99"/>
        <end position="133"/>
    </location>
</feature>
<feature type="compositionally biased region" description="Pro residues" evidence="1">
    <location>
        <begin position="32"/>
        <end position="58"/>
    </location>
</feature>
<comment type="caution">
    <text evidence="2">The sequence shown here is derived from an EMBL/GenBank/DDBJ whole genome shotgun (WGS) entry which is preliminary data.</text>
</comment>
<evidence type="ECO:0000256" key="1">
    <source>
        <dbReference type="SAM" id="MobiDB-lite"/>
    </source>
</evidence>
<organism evidence="2 3">
    <name type="scientific">Lasallia pustulata</name>
    <dbReference type="NCBI Taxonomy" id="136370"/>
    <lineage>
        <taxon>Eukaryota</taxon>
        <taxon>Fungi</taxon>
        <taxon>Dikarya</taxon>
        <taxon>Ascomycota</taxon>
        <taxon>Pezizomycotina</taxon>
        <taxon>Lecanoromycetes</taxon>
        <taxon>OSLEUM clade</taxon>
        <taxon>Umbilicariomycetidae</taxon>
        <taxon>Umbilicariales</taxon>
        <taxon>Umbilicariaceae</taxon>
        <taxon>Lasallia</taxon>
    </lineage>
</organism>
<gene>
    <name evidence="2" type="ORF">FRX48_08112</name>
</gene>
<protein>
    <submittedName>
        <fullName evidence="2">Uncharacterized protein</fullName>
    </submittedName>
</protein>
<feature type="region of interest" description="Disordered" evidence="1">
    <location>
        <begin position="276"/>
        <end position="296"/>
    </location>
</feature>